<sequence>MEEEKKIDDADALASPSSCAVLPVNIQNLTFSYEANKEPNIVGLSCVIQPNSKVLLVGANGAGKSTLLRILTGQIFMGMSSDQFSINGKRQVNDQFNGVAYLGGTWKRRRTGFEGVCPYTMDVAASEMMATWQEQHKERRDELVRVLGINLNWRMHECSDGQRKKVRIMIKLLRPFQLCVIDEFAADLDIFSRKRFFDYLSKECEMRGAAVVYCTHIFDQADGWASHVAFMQLNKVLSPVYCLDNYVPYQNILARSGKDRAMCPMYTLVLEELERQYREQSELFLDDNICLADVIADQQGMELGGDRHEAEQAGDQTGWVSGRLTRQLFAEEQQTKREERAEKRIAREEISS</sequence>
<dbReference type="PROSITE" id="PS50893">
    <property type="entry name" value="ABC_TRANSPORTER_2"/>
    <property type="match status" value="1"/>
</dbReference>
<evidence type="ECO:0000256" key="3">
    <source>
        <dbReference type="SAM" id="MobiDB-lite"/>
    </source>
</evidence>
<evidence type="ECO:0000313" key="5">
    <source>
        <dbReference type="EMBL" id="KAL3758093.1"/>
    </source>
</evidence>
<evidence type="ECO:0000259" key="4">
    <source>
        <dbReference type="PROSITE" id="PS50893"/>
    </source>
</evidence>
<dbReference type="PANTHER" id="PTHR43158:SF2">
    <property type="entry name" value="SKFA PEPTIDE EXPORT ATP-BINDING PROTEIN SKFE"/>
    <property type="match status" value="1"/>
</dbReference>
<dbReference type="EMBL" id="JALLBG020000241">
    <property type="protein sequence ID" value="KAL3758093.1"/>
    <property type="molecule type" value="Genomic_DNA"/>
</dbReference>
<dbReference type="InterPro" id="IPR003593">
    <property type="entry name" value="AAA+_ATPase"/>
</dbReference>
<gene>
    <name evidence="5" type="ORF">ACHAWU_009297</name>
</gene>
<dbReference type="PANTHER" id="PTHR43158">
    <property type="entry name" value="SKFA PEPTIDE EXPORT ATP-BINDING PROTEIN SKFE"/>
    <property type="match status" value="1"/>
</dbReference>
<dbReference type="GO" id="GO:0005524">
    <property type="term" value="F:ATP binding"/>
    <property type="evidence" value="ECO:0007669"/>
    <property type="project" value="UniProtKB-KW"/>
</dbReference>
<dbReference type="Proteomes" id="UP001530293">
    <property type="component" value="Unassembled WGS sequence"/>
</dbReference>
<dbReference type="SMART" id="SM00382">
    <property type="entry name" value="AAA"/>
    <property type="match status" value="1"/>
</dbReference>
<feature type="region of interest" description="Disordered" evidence="3">
    <location>
        <begin position="331"/>
        <end position="352"/>
    </location>
</feature>
<dbReference type="Gene3D" id="3.40.50.300">
    <property type="entry name" value="P-loop containing nucleotide triphosphate hydrolases"/>
    <property type="match status" value="1"/>
</dbReference>
<keyword evidence="1" id="KW-0547">Nucleotide-binding</keyword>
<evidence type="ECO:0000256" key="2">
    <source>
        <dbReference type="ARBA" id="ARBA00022840"/>
    </source>
</evidence>
<dbReference type="Pfam" id="PF00005">
    <property type="entry name" value="ABC_tran"/>
    <property type="match status" value="1"/>
</dbReference>
<feature type="compositionally biased region" description="Basic and acidic residues" evidence="3">
    <location>
        <begin position="333"/>
        <end position="352"/>
    </location>
</feature>
<proteinExistence type="predicted"/>
<reference evidence="5 6" key="1">
    <citation type="submission" date="2024-10" db="EMBL/GenBank/DDBJ databases">
        <title>Updated reference genomes for cyclostephanoid diatoms.</title>
        <authorList>
            <person name="Roberts W.R."/>
            <person name="Alverson A.J."/>
        </authorList>
    </citation>
    <scope>NUCLEOTIDE SEQUENCE [LARGE SCALE GENOMIC DNA]</scope>
    <source>
        <strain evidence="5 6">AJA232-27</strain>
    </source>
</reference>
<organism evidence="5 6">
    <name type="scientific">Discostella pseudostelligera</name>
    <dbReference type="NCBI Taxonomy" id="259834"/>
    <lineage>
        <taxon>Eukaryota</taxon>
        <taxon>Sar</taxon>
        <taxon>Stramenopiles</taxon>
        <taxon>Ochrophyta</taxon>
        <taxon>Bacillariophyta</taxon>
        <taxon>Coscinodiscophyceae</taxon>
        <taxon>Thalassiosirophycidae</taxon>
        <taxon>Stephanodiscales</taxon>
        <taxon>Stephanodiscaceae</taxon>
        <taxon>Discostella</taxon>
    </lineage>
</organism>
<protein>
    <recommendedName>
        <fullName evidence="4">ABC transporter domain-containing protein</fullName>
    </recommendedName>
</protein>
<evidence type="ECO:0000313" key="6">
    <source>
        <dbReference type="Proteomes" id="UP001530293"/>
    </source>
</evidence>
<comment type="caution">
    <text evidence="5">The sequence shown here is derived from an EMBL/GenBank/DDBJ whole genome shotgun (WGS) entry which is preliminary data.</text>
</comment>
<feature type="domain" description="ABC transporter" evidence="4">
    <location>
        <begin position="24"/>
        <end position="258"/>
    </location>
</feature>
<accession>A0ABD3M5H4</accession>
<keyword evidence="2" id="KW-0067">ATP-binding</keyword>
<dbReference type="InterPro" id="IPR003439">
    <property type="entry name" value="ABC_transporter-like_ATP-bd"/>
</dbReference>
<name>A0ABD3M5H4_9STRA</name>
<dbReference type="AlphaFoldDB" id="A0ABD3M5H4"/>
<dbReference type="SUPFAM" id="SSF52540">
    <property type="entry name" value="P-loop containing nucleoside triphosphate hydrolases"/>
    <property type="match status" value="1"/>
</dbReference>
<dbReference type="InterPro" id="IPR027417">
    <property type="entry name" value="P-loop_NTPase"/>
</dbReference>
<evidence type="ECO:0000256" key="1">
    <source>
        <dbReference type="ARBA" id="ARBA00022741"/>
    </source>
</evidence>
<keyword evidence="6" id="KW-1185">Reference proteome</keyword>